<keyword evidence="3" id="KW-0472">Membrane</keyword>
<evidence type="ECO:0000256" key="2">
    <source>
        <dbReference type="ARBA" id="ARBA00023306"/>
    </source>
</evidence>
<dbReference type="Gene3D" id="1.10.472.10">
    <property type="entry name" value="Cyclin-like"/>
    <property type="match status" value="1"/>
</dbReference>
<dbReference type="GO" id="GO:0006357">
    <property type="term" value="P:regulation of transcription by RNA polymerase II"/>
    <property type="evidence" value="ECO:0007669"/>
    <property type="project" value="InterPro"/>
</dbReference>
<dbReference type="OrthoDB" id="10266018at2759"/>
<proteinExistence type="predicted"/>
<reference evidence="4" key="2">
    <citation type="journal article" date="2023" name="Int. J. Mol. Sci.">
        <title>De Novo Assembly and Annotation of 11 Diverse Shrub Willow (Salix) Genomes Reveals Novel Gene Organization in Sex-Linked Regions.</title>
        <authorList>
            <person name="Hyden B."/>
            <person name="Feng K."/>
            <person name="Yates T.B."/>
            <person name="Jawdy S."/>
            <person name="Cereghino C."/>
            <person name="Smart L.B."/>
            <person name="Muchero W."/>
        </authorList>
    </citation>
    <scope>NUCLEOTIDE SEQUENCE</scope>
    <source>
        <tissue evidence="4">Shoot tip</tissue>
    </source>
</reference>
<name>A0A9Q0SRV9_SALPP</name>
<dbReference type="InterPro" id="IPR036915">
    <property type="entry name" value="Cyclin-like_sf"/>
</dbReference>
<dbReference type="InterPro" id="IPR043198">
    <property type="entry name" value="Cyclin/Ssn8"/>
</dbReference>
<dbReference type="EMBL" id="JAPFFK010000019">
    <property type="protein sequence ID" value="KAJ6687090.1"/>
    <property type="molecule type" value="Genomic_DNA"/>
</dbReference>
<feature type="transmembrane region" description="Helical" evidence="3">
    <location>
        <begin position="15"/>
        <end position="37"/>
    </location>
</feature>
<reference evidence="4" key="1">
    <citation type="submission" date="2022-11" db="EMBL/GenBank/DDBJ databases">
        <authorList>
            <person name="Hyden B.L."/>
            <person name="Feng K."/>
            <person name="Yates T."/>
            <person name="Jawdy S."/>
            <person name="Smart L.B."/>
            <person name="Muchero W."/>
        </authorList>
    </citation>
    <scope>NUCLEOTIDE SEQUENCE</scope>
    <source>
        <tissue evidence="4">Shoot tip</tissue>
    </source>
</reference>
<protein>
    <submittedName>
        <fullName evidence="4">CYCLIN</fullName>
    </submittedName>
</protein>
<dbReference type="Proteomes" id="UP001151532">
    <property type="component" value="Chromosome 2"/>
</dbReference>
<keyword evidence="3" id="KW-1133">Transmembrane helix</keyword>
<dbReference type="GO" id="GO:0051301">
    <property type="term" value="P:cell division"/>
    <property type="evidence" value="ECO:0007669"/>
    <property type="project" value="UniProtKB-KW"/>
</dbReference>
<evidence type="ECO:0000313" key="4">
    <source>
        <dbReference type="EMBL" id="KAJ6687090.1"/>
    </source>
</evidence>
<keyword evidence="2" id="KW-0131">Cell cycle</keyword>
<evidence type="ECO:0000313" key="5">
    <source>
        <dbReference type="Proteomes" id="UP001151532"/>
    </source>
</evidence>
<accession>A0A9Q0SRV9</accession>
<evidence type="ECO:0000256" key="1">
    <source>
        <dbReference type="ARBA" id="ARBA00022618"/>
    </source>
</evidence>
<evidence type="ECO:0000256" key="3">
    <source>
        <dbReference type="SAM" id="Phobius"/>
    </source>
</evidence>
<keyword evidence="1" id="KW-0132">Cell division</keyword>
<keyword evidence="5" id="KW-1185">Reference proteome</keyword>
<dbReference type="GO" id="GO:0016538">
    <property type="term" value="F:cyclin-dependent protein serine/threonine kinase regulator activity"/>
    <property type="evidence" value="ECO:0007669"/>
    <property type="project" value="InterPro"/>
</dbReference>
<gene>
    <name evidence="4" type="ORF">OIU79_016760</name>
</gene>
<organism evidence="4 5">
    <name type="scientific">Salix purpurea</name>
    <name type="common">Purple osier willow</name>
    <dbReference type="NCBI Taxonomy" id="77065"/>
    <lineage>
        <taxon>Eukaryota</taxon>
        <taxon>Viridiplantae</taxon>
        <taxon>Streptophyta</taxon>
        <taxon>Embryophyta</taxon>
        <taxon>Tracheophyta</taxon>
        <taxon>Spermatophyta</taxon>
        <taxon>Magnoliopsida</taxon>
        <taxon>eudicotyledons</taxon>
        <taxon>Gunneridae</taxon>
        <taxon>Pentapetalae</taxon>
        <taxon>rosids</taxon>
        <taxon>fabids</taxon>
        <taxon>Malpighiales</taxon>
        <taxon>Salicaceae</taxon>
        <taxon>Saliceae</taxon>
        <taxon>Salix</taxon>
    </lineage>
</organism>
<sequence>MTLDSLIPLITKESVLLVVYCSLVILQFLFCKLSILFHKTIFSCVSSHLGRFLQDAGMNDISMTQLTWGLVNDTYRMDLILIHPPHLIALACIYTASVYREKDKTAWFEEGEKYCDGDIRFL</sequence>
<dbReference type="AlphaFoldDB" id="A0A9Q0SRV9"/>
<dbReference type="SUPFAM" id="SSF47954">
    <property type="entry name" value="Cyclin-like"/>
    <property type="match status" value="1"/>
</dbReference>
<dbReference type="PANTHER" id="PTHR10026">
    <property type="entry name" value="CYCLIN"/>
    <property type="match status" value="1"/>
</dbReference>
<keyword evidence="3" id="KW-0812">Transmembrane</keyword>
<comment type="caution">
    <text evidence="4">The sequence shown here is derived from an EMBL/GenBank/DDBJ whole genome shotgun (WGS) entry which is preliminary data.</text>
</comment>